<dbReference type="Proteomes" id="UP000290189">
    <property type="component" value="Unassembled WGS sequence"/>
</dbReference>
<dbReference type="InterPro" id="IPR008383">
    <property type="entry name" value="API5"/>
</dbReference>
<reference evidence="5 7" key="2">
    <citation type="submission" date="2018-03" db="EMBL/GenBank/DDBJ databases">
        <authorList>
            <person name="Fogelqvist J."/>
        </authorList>
    </citation>
    <scope>NUCLEOTIDE SEQUENCE [LARGE SCALE GENOMIC DNA]</scope>
</reference>
<dbReference type="PANTHER" id="PTHR12758:SF19">
    <property type="entry name" value="APOPTOSIS INHIBITOR 5"/>
    <property type="match status" value="1"/>
</dbReference>
<evidence type="ECO:0000313" key="7">
    <source>
        <dbReference type="Proteomes" id="UP000290189"/>
    </source>
</evidence>
<keyword evidence="2" id="KW-0053">Apoptosis</keyword>
<proteinExistence type="inferred from homology"/>
<feature type="region of interest" description="Disordered" evidence="3">
    <location>
        <begin position="489"/>
        <end position="605"/>
    </location>
</feature>
<dbReference type="SUPFAM" id="SSF48371">
    <property type="entry name" value="ARM repeat"/>
    <property type="match status" value="1"/>
</dbReference>
<dbReference type="EMBL" id="OVEO01000002">
    <property type="protein sequence ID" value="SPQ93833.1"/>
    <property type="molecule type" value="Genomic_DNA"/>
</dbReference>
<dbReference type="GO" id="GO:0005634">
    <property type="term" value="C:nucleus"/>
    <property type="evidence" value="ECO:0007669"/>
    <property type="project" value="TreeGrafter"/>
</dbReference>
<keyword evidence="5" id="KW-0496">Mitochondrion</keyword>
<feature type="compositionally biased region" description="Basic residues" evidence="3">
    <location>
        <begin position="507"/>
        <end position="517"/>
    </location>
</feature>
<dbReference type="GO" id="GO:0003723">
    <property type="term" value="F:RNA binding"/>
    <property type="evidence" value="ECO:0007669"/>
    <property type="project" value="TreeGrafter"/>
</dbReference>
<sequence length="605" mass="66291">MAVKKAAAAAAKTSGGADNVERIYAALEQLKDVESAGSAASADAKSALDALVSAVGSEDVKVRNLLATEIPTFLHYNPSETAINALFDLCEDTESIVRISAIKGLQRVCEKSRSLVGRISDVLAQLLCAEDAQELKAVHASFAGTMRVDFAASIVPLVDMITNAQTTPATRSQQVAFLREHLPAMLKQPSFKNDLEKHRLLVEQFRRMLMVTMLLTKEDVKFVLARARTLKLCFTNKQSLDDLSRALVESFKRSWTASTDLAQVAEHFSTIWSEQGPKMMKGESACDDYLDVFTSVLLPALEDPKTKGAVTDHAWTGLLRVLHNAARGAGAEACRNAFTNLWPFILSTWKRGRMLQTAKDIAFAECLISAFISVANKAPGLQKTELGIFVPTGQPSDQRSDLAAKKEQFNSFVTSFSADVSQQLKKLEGTAAHYQELLREAKERDQQISIKESITKLREPIRALKNLSTMTADLLKPKPVFTLDGITMSWRSPQDAQPRPKPEAKPTGKKGKSKKRAKPDQKPGADASVPKTKPSTPKQKPTQGKQKKPAEAPAQSSSKPSNKKRHRNNNSSSSSVPEPSQSQQPAKKKKQHKQQQASNRIVVKA</sequence>
<feature type="compositionally biased region" description="Low complexity" evidence="3">
    <location>
        <begin position="569"/>
        <end position="585"/>
    </location>
</feature>
<gene>
    <name evidence="4" type="ORF">PBRA_001736</name>
    <name evidence="5" type="ORF">PLBR_LOCUS1048</name>
</gene>
<evidence type="ECO:0008006" key="8">
    <source>
        <dbReference type="Google" id="ProtNLM"/>
    </source>
</evidence>
<dbReference type="Proteomes" id="UP000039324">
    <property type="component" value="Unassembled WGS sequence"/>
</dbReference>
<dbReference type="InterPro" id="IPR011989">
    <property type="entry name" value="ARM-like"/>
</dbReference>
<evidence type="ECO:0000313" key="4">
    <source>
        <dbReference type="EMBL" id="CEP00682.1"/>
    </source>
</evidence>
<organism evidence="4 6">
    <name type="scientific">Plasmodiophora brassicae</name>
    <name type="common">Clubroot disease agent</name>
    <dbReference type="NCBI Taxonomy" id="37360"/>
    <lineage>
        <taxon>Eukaryota</taxon>
        <taxon>Sar</taxon>
        <taxon>Rhizaria</taxon>
        <taxon>Endomyxa</taxon>
        <taxon>Phytomyxea</taxon>
        <taxon>Plasmodiophorida</taxon>
        <taxon>Plasmodiophoridae</taxon>
        <taxon>Plasmodiophora</taxon>
    </lineage>
</organism>
<dbReference type="PANTHER" id="PTHR12758">
    <property type="entry name" value="APOPTOSIS INHIBITOR 5-RELATED"/>
    <property type="match status" value="1"/>
</dbReference>
<evidence type="ECO:0000256" key="1">
    <source>
        <dbReference type="ARBA" id="ARBA00009515"/>
    </source>
</evidence>
<evidence type="ECO:0000313" key="5">
    <source>
        <dbReference type="EMBL" id="SPQ93833.1"/>
    </source>
</evidence>
<dbReference type="Pfam" id="PF05918">
    <property type="entry name" value="API5"/>
    <property type="match status" value="1"/>
</dbReference>
<name>A0A0G4IZM7_PLABS</name>
<accession>A0A0G4IZM7</accession>
<comment type="similarity">
    <text evidence="1">Belongs to the API5 family.</text>
</comment>
<feature type="compositionally biased region" description="Low complexity" evidence="3">
    <location>
        <begin position="530"/>
        <end position="544"/>
    </location>
</feature>
<geneLocation type="mitochondrion" evidence="5"/>
<dbReference type="AlphaFoldDB" id="A0A0G4IZM7"/>
<reference evidence="4 6" key="1">
    <citation type="submission" date="2015-02" db="EMBL/GenBank/DDBJ databases">
        <authorList>
            <person name="Chooi Y.-H."/>
        </authorList>
    </citation>
    <scope>NUCLEOTIDE SEQUENCE [LARGE SCALE GENOMIC DNA]</scope>
    <source>
        <strain evidence="4">E3</strain>
    </source>
</reference>
<dbReference type="STRING" id="37360.A0A0G4IZM7"/>
<evidence type="ECO:0000313" key="6">
    <source>
        <dbReference type="Proteomes" id="UP000039324"/>
    </source>
</evidence>
<dbReference type="InterPro" id="IPR016024">
    <property type="entry name" value="ARM-type_fold"/>
</dbReference>
<protein>
    <recommendedName>
        <fullName evidence="8">TOG domain-containing protein</fullName>
    </recommendedName>
</protein>
<evidence type="ECO:0000256" key="2">
    <source>
        <dbReference type="ARBA" id="ARBA00022703"/>
    </source>
</evidence>
<keyword evidence="6" id="KW-1185">Reference proteome</keyword>
<dbReference type="Gene3D" id="1.25.10.10">
    <property type="entry name" value="Leucine-rich Repeat Variant"/>
    <property type="match status" value="1"/>
</dbReference>
<dbReference type="OrthoDB" id="19224at2759"/>
<evidence type="ECO:0000256" key="3">
    <source>
        <dbReference type="SAM" id="MobiDB-lite"/>
    </source>
</evidence>
<dbReference type="EMBL" id="CDSF01000101">
    <property type="protein sequence ID" value="CEP00682.1"/>
    <property type="molecule type" value="Genomic_DNA"/>
</dbReference>